<dbReference type="GO" id="GO:0009254">
    <property type="term" value="P:peptidoglycan turnover"/>
    <property type="evidence" value="ECO:0007669"/>
    <property type="project" value="TreeGrafter"/>
</dbReference>
<dbReference type="SMART" id="SM00644">
    <property type="entry name" value="Ami_2"/>
    <property type="match status" value="1"/>
</dbReference>
<evidence type="ECO:0000259" key="7">
    <source>
        <dbReference type="SMART" id="SM00644"/>
    </source>
</evidence>
<proteinExistence type="inferred from homology"/>
<protein>
    <recommendedName>
        <fullName evidence="3">N-acetylmuramoyl-L-alanine amidase</fullName>
        <ecNumber evidence="3">3.5.1.28</ecNumber>
    </recommendedName>
</protein>
<name>A0A7V5U1N9_9PROT</name>
<dbReference type="InterPro" id="IPR036365">
    <property type="entry name" value="PGBD-like_sf"/>
</dbReference>
<keyword evidence="5" id="KW-0961">Cell wall biogenesis/degradation</keyword>
<dbReference type="Proteomes" id="UP000885806">
    <property type="component" value="Unassembled WGS sequence"/>
</dbReference>
<dbReference type="InterPro" id="IPR036366">
    <property type="entry name" value="PGBDSf"/>
</dbReference>
<organism evidence="8">
    <name type="scientific">Hellea balneolensis</name>
    <dbReference type="NCBI Taxonomy" id="287478"/>
    <lineage>
        <taxon>Bacteria</taxon>
        <taxon>Pseudomonadati</taxon>
        <taxon>Pseudomonadota</taxon>
        <taxon>Alphaproteobacteria</taxon>
        <taxon>Maricaulales</taxon>
        <taxon>Robiginitomaculaceae</taxon>
        <taxon>Hellea</taxon>
    </lineage>
</organism>
<dbReference type="InterPro" id="IPR051206">
    <property type="entry name" value="NAMLAA_amidase_2"/>
</dbReference>
<feature type="domain" description="N-acetylmuramoyl-L-alanine amidase" evidence="7">
    <location>
        <begin position="37"/>
        <end position="206"/>
    </location>
</feature>
<reference evidence="8" key="1">
    <citation type="journal article" date="2020" name="mSystems">
        <title>Genome- and Community-Level Interaction Insights into Carbon Utilization and Element Cycling Functions of Hydrothermarchaeota in Hydrothermal Sediment.</title>
        <authorList>
            <person name="Zhou Z."/>
            <person name="Liu Y."/>
            <person name="Xu W."/>
            <person name="Pan J."/>
            <person name="Luo Z.H."/>
            <person name="Li M."/>
        </authorList>
    </citation>
    <scope>NUCLEOTIDE SEQUENCE [LARGE SCALE GENOMIC DNA]</scope>
    <source>
        <strain evidence="8">HyVt-538</strain>
    </source>
</reference>
<dbReference type="AlphaFoldDB" id="A0A7V5U1N9"/>
<dbReference type="SUPFAM" id="SSF47090">
    <property type="entry name" value="PGBD-like"/>
    <property type="match status" value="1"/>
</dbReference>
<sequence length="321" mass="36441">MQSKTQRESAPQRLFLALAGLVAIMAFSACATTGKPKFHESANYDSRVRILVIHHTSSNFKSSMKILTEPSSHPVSAHYLVPEPNDKTYKEKHLQIYQLVPEEKRAWQAGKSYWGGKTSLNDLSIGIEIVNQAYCVKREQATGDRPTWDVTGKTSKPLCFFPDYAENQMDRLIDLIEGILKRHPRITPVNIVGHSDIAPDRKIDPGPRFPWQRLYQRGIGAWYDDATVIRYWRQFDGQVPPMTTIQKALGIYGYKIEQTGTLDTQTRNVISAFQMHFRPDRVTGEPDEKTIAILFALVEKYRPGHMDELLGTPTPTPQTSP</sequence>
<dbReference type="PANTHER" id="PTHR30417:SF1">
    <property type="entry name" value="N-ACETYLMURAMOYL-L-ALANINE AMIDASE AMID"/>
    <property type="match status" value="1"/>
</dbReference>
<dbReference type="InterPro" id="IPR002477">
    <property type="entry name" value="Peptidoglycan-bd-like"/>
</dbReference>
<dbReference type="GO" id="GO:0009253">
    <property type="term" value="P:peptidoglycan catabolic process"/>
    <property type="evidence" value="ECO:0007669"/>
    <property type="project" value="InterPro"/>
</dbReference>
<feature type="chain" id="PRO_5031539698" description="N-acetylmuramoyl-L-alanine amidase" evidence="6">
    <location>
        <begin position="32"/>
        <end position="321"/>
    </location>
</feature>
<evidence type="ECO:0000256" key="4">
    <source>
        <dbReference type="ARBA" id="ARBA00022801"/>
    </source>
</evidence>
<evidence type="ECO:0000256" key="1">
    <source>
        <dbReference type="ARBA" id="ARBA00001561"/>
    </source>
</evidence>
<dbReference type="GO" id="GO:0071555">
    <property type="term" value="P:cell wall organization"/>
    <property type="evidence" value="ECO:0007669"/>
    <property type="project" value="UniProtKB-KW"/>
</dbReference>
<dbReference type="EMBL" id="DROP01000323">
    <property type="protein sequence ID" value="HHI89260.1"/>
    <property type="molecule type" value="Genomic_DNA"/>
</dbReference>
<gene>
    <name evidence="8" type="ORF">ENK01_04825</name>
</gene>
<evidence type="ECO:0000313" key="8">
    <source>
        <dbReference type="EMBL" id="HHI89260.1"/>
    </source>
</evidence>
<evidence type="ECO:0000256" key="5">
    <source>
        <dbReference type="ARBA" id="ARBA00023316"/>
    </source>
</evidence>
<comment type="catalytic activity">
    <reaction evidence="1">
        <text>Hydrolyzes the link between N-acetylmuramoyl residues and L-amino acid residues in certain cell-wall glycopeptides.</text>
        <dbReference type="EC" id="3.5.1.28"/>
    </reaction>
</comment>
<comment type="similarity">
    <text evidence="2">Belongs to the N-acetylmuramoyl-L-alanine amidase 2 family.</text>
</comment>
<dbReference type="PROSITE" id="PS51257">
    <property type="entry name" value="PROKAR_LIPOPROTEIN"/>
    <property type="match status" value="1"/>
</dbReference>
<dbReference type="EC" id="3.5.1.28" evidence="3"/>
<dbReference type="Gene3D" id="1.10.101.10">
    <property type="entry name" value="PGBD-like superfamily/PGBD"/>
    <property type="match status" value="1"/>
</dbReference>
<dbReference type="Pfam" id="PF01471">
    <property type="entry name" value="PG_binding_1"/>
    <property type="match status" value="1"/>
</dbReference>
<keyword evidence="4" id="KW-0378">Hydrolase</keyword>
<evidence type="ECO:0000256" key="3">
    <source>
        <dbReference type="ARBA" id="ARBA00011901"/>
    </source>
</evidence>
<dbReference type="Gene3D" id="3.40.80.10">
    <property type="entry name" value="Peptidoglycan recognition protein-like"/>
    <property type="match status" value="1"/>
</dbReference>
<dbReference type="PANTHER" id="PTHR30417">
    <property type="entry name" value="N-ACETYLMURAMOYL-L-ALANINE AMIDASE AMID"/>
    <property type="match status" value="1"/>
</dbReference>
<feature type="signal peptide" evidence="6">
    <location>
        <begin position="1"/>
        <end position="31"/>
    </location>
</feature>
<dbReference type="FunFam" id="3.40.80.10:FF:000003">
    <property type="entry name" value="N-acetylmuramoyl-L-alanine amidase"/>
    <property type="match status" value="1"/>
</dbReference>
<dbReference type="InterPro" id="IPR002502">
    <property type="entry name" value="Amidase_domain"/>
</dbReference>
<evidence type="ECO:0000256" key="6">
    <source>
        <dbReference type="SAM" id="SignalP"/>
    </source>
</evidence>
<dbReference type="InterPro" id="IPR036505">
    <property type="entry name" value="Amidase/PGRP_sf"/>
</dbReference>
<dbReference type="GO" id="GO:0008745">
    <property type="term" value="F:N-acetylmuramoyl-L-alanine amidase activity"/>
    <property type="evidence" value="ECO:0007669"/>
    <property type="project" value="UniProtKB-EC"/>
</dbReference>
<keyword evidence="6" id="KW-0732">Signal</keyword>
<dbReference type="SUPFAM" id="SSF55846">
    <property type="entry name" value="N-acetylmuramoyl-L-alanine amidase-like"/>
    <property type="match status" value="1"/>
</dbReference>
<evidence type="ECO:0000256" key="2">
    <source>
        <dbReference type="ARBA" id="ARBA00007553"/>
    </source>
</evidence>
<dbReference type="Pfam" id="PF01510">
    <property type="entry name" value="Amidase_2"/>
    <property type="match status" value="1"/>
</dbReference>
<dbReference type="CDD" id="cd06583">
    <property type="entry name" value="PGRP"/>
    <property type="match status" value="1"/>
</dbReference>
<comment type="caution">
    <text evidence="8">The sequence shown here is derived from an EMBL/GenBank/DDBJ whole genome shotgun (WGS) entry which is preliminary data.</text>
</comment>
<dbReference type="GO" id="GO:0019867">
    <property type="term" value="C:outer membrane"/>
    <property type="evidence" value="ECO:0007669"/>
    <property type="project" value="TreeGrafter"/>
</dbReference>
<accession>A0A7V5U1N9</accession>